<keyword evidence="4" id="KW-1185">Reference proteome</keyword>
<evidence type="ECO:0000256" key="1">
    <source>
        <dbReference type="SAM" id="Coils"/>
    </source>
</evidence>
<dbReference type="Pfam" id="PF13715">
    <property type="entry name" value="CarbopepD_reg_2"/>
    <property type="match status" value="1"/>
</dbReference>
<accession>R9GW44</accession>
<keyword evidence="2" id="KW-0732">Signal</keyword>
<dbReference type="EMBL" id="AQPN01000043">
    <property type="protein sequence ID" value="EOR95735.1"/>
    <property type="molecule type" value="Genomic_DNA"/>
</dbReference>
<organism evidence="3 4">
    <name type="scientific">Arcticibacter svalbardensis MN12-7</name>
    <dbReference type="NCBI Taxonomy" id="1150600"/>
    <lineage>
        <taxon>Bacteria</taxon>
        <taxon>Pseudomonadati</taxon>
        <taxon>Bacteroidota</taxon>
        <taxon>Sphingobacteriia</taxon>
        <taxon>Sphingobacteriales</taxon>
        <taxon>Sphingobacteriaceae</taxon>
        <taxon>Arcticibacter</taxon>
    </lineage>
</organism>
<evidence type="ECO:0000313" key="3">
    <source>
        <dbReference type="EMBL" id="EOR95735.1"/>
    </source>
</evidence>
<feature type="signal peptide" evidence="2">
    <location>
        <begin position="1"/>
        <end position="24"/>
    </location>
</feature>
<gene>
    <name evidence="3" type="ORF">ADIARSV_1048</name>
</gene>
<keyword evidence="3" id="KW-0675">Receptor</keyword>
<name>R9GW44_9SPHI</name>
<dbReference type="AlphaFoldDB" id="R9GW44"/>
<feature type="coiled-coil region" evidence="1">
    <location>
        <begin position="369"/>
        <end position="396"/>
    </location>
</feature>
<dbReference type="eggNOG" id="COG1470">
    <property type="taxonomic scope" value="Bacteria"/>
</dbReference>
<evidence type="ECO:0000256" key="2">
    <source>
        <dbReference type="SAM" id="SignalP"/>
    </source>
</evidence>
<dbReference type="Gene3D" id="2.60.40.1120">
    <property type="entry name" value="Carboxypeptidase-like, regulatory domain"/>
    <property type="match status" value="1"/>
</dbReference>
<dbReference type="PATRIC" id="fig|1150600.3.peg.1030"/>
<dbReference type="InterPro" id="IPR008969">
    <property type="entry name" value="CarboxyPept-like_regulatory"/>
</dbReference>
<dbReference type="InterPro" id="IPR043741">
    <property type="entry name" value="DUF5686"/>
</dbReference>
<feature type="chain" id="PRO_5004472141" evidence="2">
    <location>
        <begin position="25"/>
        <end position="865"/>
    </location>
</feature>
<dbReference type="RefSeq" id="WP_016194292.1">
    <property type="nucleotide sequence ID" value="NZ_AQPN01000043.1"/>
</dbReference>
<proteinExistence type="predicted"/>
<dbReference type="SUPFAM" id="SSF49464">
    <property type="entry name" value="Carboxypeptidase regulatory domain-like"/>
    <property type="match status" value="1"/>
</dbReference>
<reference evidence="3 4" key="1">
    <citation type="journal article" date="2013" name="Genome Announc.">
        <title>Draft Genome Sequence of Arcticibacter svalbardensis Strain MN12-7T, a Member of the Family Sphingobacteriaceae Isolated from an Arctic Soil Sample.</title>
        <authorList>
            <person name="Shivaji S."/>
            <person name="Ara S."/>
            <person name="Prasad S."/>
            <person name="Manasa B.P."/>
            <person name="Begum Z."/>
            <person name="Singh A."/>
            <person name="Kumar Pinnaka A."/>
        </authorList>
    </citation>
    <scope>NUCLEOTIDE SEQUENCE [LARGE SCALE GENOMIC DNA]</scope>
    <source>
        <strain evidence="3 4">MN12-7</strain>
    </source>
</reference>
<evidence type="ECO:0000313" key="4">
    <source>
        <dbReference type="Proteomes" id="UP000014174"/>
    </source>
</evidence>
<sequence>MNIFYPKLITAAFALLCVFSSVYAQGIKGVVRGANGEPLPYASIFLVGSKSGTSANSIGEYEIKLTSGTYALRIQNIGYVSQEKDVTVNDEWVKQDFSLKVQGYLLQEVRIGKGEKGDYANTIIRNAIARSKFHRLQYTDYQMKVYVKGTGELLKAPFFVKGKLKKEGVKLNEAYTSESVSLINFSQPDKVTEKVIAIRSTGEDSGVGSPSMFIAATFYKDKVANIISPLSRSAFNYYRFKYEGSFTEGNHIINKILVIPRSKGDNVFEGSIFIIEDEWAIHSVNLRTSVLGFPILVRQNFAEVAPLVWLPVNHQYDFSGNVLGFAGHYKYIAVCSQFKVTLNKELIAKAELMEDSKPVSSSAVELPVSNNAKLNRKQFRKMIDQAEKESLKQQRNPEIIKERAITTDSLARKRDSVYWTNERSVPLTIKEVQGYHRDDSLVIVDSMKKSLKDSTGVKKHKQFSPLNLVTGGYYKVSKPTSMKIDPTITQFYFNTVEGFNVNLSGELKYDFDSLKRSLSFAPVLRYGFSSHTLYSKATLNYQKENVGAITAFFLSGGQFVSQFNDEEPIHPLVNSITSLFARRNYMKLYEKTFLKAGYSYKPSAFFSMSVNAEWAKRSALTNQSDYSFFKPDSRDYTLNSPVNIEDPNTDFATHNAFIADIQLKYRPIQSYRTYNGKKIPLYERSPELLLNYKKGISGLLGSDVDFDQVELGVNHGFEAGLGSRLNFEVRGGTFLNSKQMYFMDYKHFDANRVFLASAKPAGTFRLLDYYYYSTNGSYITANVYYQIRKLLFTRIPEVRLAGLKENLFGNYLKTERSANYYELGYSLDNIFRIFRVEIATSFLDSHYKEFGYRIGIATMFKVTTK</sequence>
<dbReference type="STRING" id="1150600.ADIARSV_1048"/>
<dbReference type="OrthoDB" id="983143at2"/>
<comment type="caution">
    <text evidence="3">The sequence shown here is derived from an EMBL/GenBank/DDBJ whole genome shotgun (WGS) entry which is preliminary data.</text>
</comment>
<protein>
    <submittedName>
        <fullName evidence="3">TonB-dependent receptor</fullName>
    </submittedName>
</protein>
<dbReference type="Proteomes" id="UP000014174">
    <property type="component" value="Unassembled WGS sequence"/>
</dbReference>
<keyword evidence="1" id="KW-0175">Coiled coil</keyword>
<dbReference type="Pfam" id="PF18939">
    <property type="entry name" value="DUF5686"/>
    <property type="match status" value="1"/>
</dbReference>